<dbReference type="InterPro" id="IPR011006">
    <property type="entry name" value="CheY-like_superfamily"/>
</dbReference>
<feature type="transmembrane region" description="Helical" evidence="7">
    <location>
        <begin position="179"/>
        <end position="202"/>
    </location>
</feature>
<proteinExistence type="predicted"/>
<dbReference type="PROSITE" id="PS50110">
    <property type="entry name" value="RESPONSE_REGULATORY"/>
    <property type="match status" value="1"/>
</dbReference>
<feature type="transmembrane region" description="Helical" evidence="7">
    <location>
        <begin position="6"/>
        <end position="28"/>
    </location>
</feature>
<evidence type="ECO:0000313" key="10">
    <source>
        <dbReference type="EMBL" id="MDQ0455484.1"/>
    </source>
</evidence>
<evidence type="ECO:0000256" key="1">
    <source>
        <dbReference type="ARBA" id="ARBA00000085"/>
    </source>
</evidence>
<evidence type="ECO:0000259" key="8">
    <source>
        <dbReference type="PROSITE" id="PS50109"/>
    </source>
</evidence>
<keyword evidence="7" id="KW-0812">Transmembrane</keyword>
<feature type="modified residue" description="4-aspartylphosphate" evidence="6">
    <location>
        <position position="505"/>
    </location>
</feature>
<dbReference type="Gene3D" id="3.40.50.2300">
    <property type="match status" value="1"/>
</dbReference>
<keyword evidence="5" id="KW-0418">Kinase</keyword>
<keyword evidence="11" id="KW-1185">Reference proteome</keyword>
<comment type="catalytic activity">
    <reaction evidence="1">
        <text>ATP + protein L-histidine = ADP + protein N-phospho-L-histidine.</text>
        <dbReference type="EC" id="2.7.13.3"/>
    </reaction>
</comment>
<dbReference type="RefSeq" id="WP_307157664.1">
    <property type="nucleotide sequence ID" value="NZ_JAUSWH010000004.1"/>
</dbReference>
<dbReference type="Pfam" id="PF02518">
    <property type="entry name" value="HATPase_c"/>
    <property type="match status" value="1"/>
</dbReference>
<organism evidence="10 11">
    <name type="scientific">Rhizobium paknamense</name>
    <dbReference type="NCBI Taxonomy" id="1206817"/>
    <lineage>
        <taxon>Bacteria</taxon>
        <taxon>Pseudomonadati</taxon>
        <taxon>Pseudomonadota</taxon>
        <taxon>Alphaproteobacteria</taxon>
        <taxon>Hyphomicrobiales</taxon>
        <taxon>Rhizobiaceae</taxon>
        <taxon>Rhizobium/Agrobacterium group</taxon>
        <taxon>Rhizobium</taxon>
    </lineage>
</organism>
<evidence type="ECO:0000256" key="2">
    <source>
        <dbReference type="ARBA" id="ARBA00012438"/>
    </source>
</evidence>
<name>A0ABU0IE43_9HYPH</name>
<evidence type="ECO:0000256" key="5">
    <source>
        <dbReference type="ARBA" id="ARBA00022777"/>
    </source>
</evidence>
<keyword evidence="7" id="KW-0472">Membrane</keyword>
<dbReference type="InterPro" id="IPR003661">
    <property type="entry name" value="HisK_dim/P_dom"/>
</dbReference>
<dbReference type="Gene3D" id="1.10.287.130">
    <property type="match status" value="1"/>
</dbReference>
<dbReference type="PROSITE" id="PS50109">
    <property type="entry name" value="HIS_KIN"/>
    <property type="match status" value="1"/>
</dbReference>
<sequence length="567" mass="63327">MKKTGLLWFLIPAIFVVICFSVGAYHWLQIEGEIDRQDSSTEANPLYFYWQTTQVIRQFDRVADDLNRIANGDALPDGALSLHTNVAISGINILIRPSELSRSYSKLPGYSEMAPLLREFSETVLPSIPENPNGPQARDYMRKIDVIKQHLNRLSDIAWTRDNLLKEKYFRSIRSLKKAVLIVSIVLILAILSFILISISYFRMIFSRTRAVEAAEAAVSDKVTFLAMVSHELRTSLQVIISALDLLEKPQEAATRVELNGRIRRAANSLAVQLRDMLTLARAQTGYIELQPFAFEARELVHEVVRTYLGDARAKNLEVQEAYPDQDIFVVADGERIGQILHNLISNSIKYTSTGHVRIEIVSFNPEAGMLTFRISDTGPGLPPRVIKQSYAAKGLHSLGQGRGIGLSVVHTLATQLDARIAIRNQPDHGTIFDVTIPVVAVSEQPSKGMDQDDKRVLVVDDETHLLTGLSDVLQSLGYSTDTANSGMSALNHIAAHRYSAIFIDLNMPVMSGPELAAHIRKTEKWRKMKLIGMSAASHQSPEEAAHFDVLLVKPLHRHQLTDIIRF</sequence>
<dbReference type="SUPFAM" id="SSF47384">
    <property type="entry name" value="Homodimeric domain of signal transducing histidine kinase"/>
    <property type="match status" value="1"/>
</dbReference>
<dbReference type="SMART" id="SM00387">
    <property type="entry name" value="HATPase_c"/>
    <property type="match status" value="1"/>
</dbReference>
<protein>
    <recommendedName>
        <fullName evidence="2">histidine kinase</fullName>
        <ecNumber evidence="2">2.7.13.3</ecNumber>
    </recommendedName>
</protein>
<dbReference type="InterPro" id="IPR036097">
    <property type="entry name" value="HisK_dim/P_sf"/>
</dbReference>
<evidence type="ECO:0000256" key="4">
    <source>
        <dbReference type="ARBA" id="ARBA00022679"/>
    </source>
</evidence>
<comment type="caution">
    <text evidence="10">The sequence shown here is derived from an EMBL/GenBank/DDBJ whole genome shotgun (WGS) entry which is preliminary data.</text>
</comment>
<reference evidence="10 11" key="1">
    <citation type="submission" date="2023-07" db="EMBL/GenBank/DDBJ databases">
        <title>Genomic Encyclopedia of Type Strains, Phase IV (KMG-IV): sequencing the most valuable type-strain genomes for metagenomic binning, comparative biology and taxonomic classification.</title>
        <authorList>
            <person name="Goeker M."/>
        </authorList>
    </citation>
    <scope>NUCLEOTIDE SEQUENCE [LARGE SCALE GENOMIC DNA]</scope>
    <source>
        <strain evidence="10 11">DSM 100301</strain>
    </source>
</reference>
<dbReference type="PANTHER" id="PTHR43047">
    <property type="entry name" value="TWO-COMPONENT HISTIDINE PROTEIN KINASE"/>
    <property type="match status" value="1"/>
</dbReference>
<evidence type="ECO:0000256" key="7">
    <source>
        <dbReference type="SAM" id="Phobius"/>
    </source>
</evidence>
<dbReference type="InterPro" id="IPR003594">
    <property type="entry name" value="HATPase_dom"/>
</dbReference>
<dbReference type="InterPro" id="IPR036890">
    <property type="entry name" value="HATPase_C_sf"/>
</dbReference>
<dbReference type="PRINTS" id="PR00344">
    <property type="entry name" value="BCTRLSENSOR"/>
</dbReference>
<dbReference type="Proteomes" id="UP001235269">
    <property type="component" value="Unassembled WGS sequence"/>
</dbReference>
<feature type="domain" description="Histidine kinase" evidence="8">
    <location>
        <begin position="228"/>
        <end position="441"/>
    </location>
</feature>
<dbReference type="Pfam" id="PF00072">
    <property type="entry name" value="Response_reg"/>
    <property type="match status" value="1"/>
</dbReference>
<dbReference type="SUPFAM" id="SSF52172">
    <property type="entry name" value="CheY-like"/>
    <property type="match status" value="1"/>
</dbReference>
<dbReference type="InterPro" id="IPR004358">
    <property type="entry name" value="Sig_transdc_His_kin-like_C"/>
</dbReference>
<dbReference type="InterPro" id="IPR001789">
    <property type="entry name" value="Sig_transdc_resp-reg_receiver"/>
</dbReference>
<accession>A0ABU0IE43</accession>
<keyword evidence="3 6" id="KW-0597">Phosphoprotein</keyword>
<dbReference type="EMBL" id="JAUSWH010000004">
    <property type="protein sequence ID" value="MDQ0455484.1"/>
    <property type="molecule type" value="Genomic_DNA"/>
</dbReference>
<dbReference type="Gene3D" id="3.30.565.10">
    <property type="entry name" value="Histidine kinase-like ATPase, C-terminal domain"/>
    <property type="match status" value="1"/>
</dbReference>
<feature type="domain" description="Response regulatory" evidence="9">
    <location>
        <begin position="456"/>
        <end position="567"/>
    </location>
</feature>
<dbReference type="CDD" id="cd00082">
    <property type="entry name" value="HisKA"/>
    <property type="match status" value="1"/>
</dbReference>
<dbReference type="SMART" id="SM00388">
    <property type="entry name" value="HisKA"/>
    <property type="match status" value="1"/>
</dbReference>
<evidence type="ECO:0000256" key="3">
    <source>
        <dbReference type="ARBA" id="ARBA00022553"/>
    </source>
</evidence>
<evidence type="ECO:0000256" key="6">
    <source>
        <dbReference type="PROSITE-ProRule" id="PRU00169"/>
    </source>
</evidence>
<evidence type="ECO:0000313" key="11">
    <source>
        <dbReference type="Proteomes" id="UP001235269"/>
    </source>
</evidence>
<evidence type="ECO:0000259" key="9">
    <source>
        <dbReference type="PROSITE" id="PS50110"/>
    </source>
</evidence>
<dbReference type="CDD" id="cd17546">
    <property type="entry name" value="REC_hyHK_CKI1_RcsC-like"/>
    <property type="match status" value="1"/>
</dbReference>
<dbReference type="SMART" id="SM00448">
    <property type="entry name" value="REC"/>
    <property type="match status" value="1"/>
</dbReference>
<dbReference type="Pfam" id="PF00512">
    <property type="entry name" value="HisKA"/>
    <property type="match status" value="1"/>
</dbReference>
<dbReference type="PANTHER" id="PTHR43047:SF72">
    <property type="entry name" value="OSMOSENSING HISTIDINE PROTEIN KINASE SLN1"/>
    <property type="match status" value="1"/>
</dbReference>
<dbReference type="InterPro" id="IPR005467">
    <property type="entry name" value="His_kinase_dom"/>
</dbReference>
<keyword evidence="4" id="KW-0808">Transferase</keyword>
<keyword evidence="7" id="KW-1133">Transmembrane helix</keyword>
<dbReference type="EC" id="2.7.13.3" evidence="2"/>
<dbReference type="SUPFAM" id="SSF55874">
    <property type="entry name" value="ATPase domain of HSP90 chaperone/DNA topoisomerase II/histidine kinase"/>
    <property type="match status" value="1"/>
</dbReference>
<gene>
    <name evidence="10" type="ORF">QO005_001818</name>
</gene>